<evidence type="ECO:0000256" key="4">
    <source>
        <dbReference type="ARBA" id="ARBA00022729"/>
    </source>
</evidence>
<keyword evidence="7" id="KW-1015">Disulfide bond</keyword>
<gene>
    <name evidence="9" type="ORF">J2W39_006192</name>
</gene>
<evidence type="ECO:0000256" key="6">
    <source>
        <dbReference type="ARBA" id="ARBA00022837"/>
    </source>
</evidence>
<dbReference type="AlphaFoldDB" id="A0AAW8EQ11"/>
<keyword evidence="3" id="KW-0479">Metal-binding</keyword>
<comment type="caution">
    <text evidence="9">The sequence shown here is derived from an EMBL/GenBank/DDBJ whole genome shotgun (WGS) entry which is preliminary data.</text>
</comment>
<accession>A0AAW8EQ11</accession>
<comment type="similarity">
    <text evidence="1">Belongs to the tannase family.</text>
</comment>
<organism evidence="9 10">
    <name type="scientific">Variovorax paradoxus</name>
    <dbReference type="NCBI Taxonomy" id="34073"/>
    <lineage>
        <taxon>Bacteria</taxon>
        <taxon>Pseudomonadati</taxon>
        <taxon>Pseudomonadota</taxon>
        <taxon>Betaproteobacteria</taxon>
        <taxon>Burkholderiales</taxon>
        <taxon>Comamonadaceae</taxon>
        <taxon>Variovorax</taxon>
    </lineage>
</organism>
<evidence type="ECO:0000313" key="9">
    <source>
        <dbReference type="EMBL" id="MDP9974908.1"/>
    </source>
</evidence>
<keyword evidence="4 8" id="KW-0732">Signal</keyword>
<feature type="chain" id="PRO_5043510610" evidence="8">
    <location>
        <begin position="20"/>
        <end position="563"/>
    </location>
</feature>
<keyword evidence="5 9" id="KW-0378">Hydrolase</keyword>
<dbReference type="GO" id="GO:0030600">
    <property type="term" value="F:feruloyl esterase activity"/>
    <property type="evidence" value="ECO:0007669"/>
    <property type="project" value="UniProtKB-EC"/>
</dbReference>
<proteinExistence type="inferred from homology"/>
<evidence type="ECO:0000256" key="3">
    <source>
        <dbReference type="ARBA" id="ARBA00022723"/>
    </source>
</evidence>
<keyword evidence="2" id="KW-0719">Serine esterase</keyword>
<dbReference type="GO" id="GO:0046872">
    <property type="term" value="F:metal ion binding"/>
    <property type="evidence" value="ECO:0007669"/>
    <property type="project" value="UniProtKB-KW"/>
</dbReference>
<feature type="signal peptide" evidence="8">
    <location>
        <begin position="1"/>
        <end position="19"/>
    </location>
</feature>
<dbReference type="PANTHER" id="PTHR33938">
    <property type="entry name" value="FERULOYL ESTERASE B-RELATED"/>
    <property type="match status" value="1"/>
</dbReference>
<reference evidence="9" key="1">
    <citation type="submission" date="2023-07" db="EMBL/GenBank/DDBJ databases">
        <title>Sorghum-associated microbial communities from plants grown in Nebraska, USA.</title>
        <authorList>
            <person name="Schachtman D."/>
        </authorList>
    </citation>
    <scope>NUCLEOTIDE SEQUENCE</scope>
    <source>
        <strain evidence="9">DS3315</strain>
    </source>
</reference>
<dbReference type="RefSeq" id="WP_307596938.1">
    <property type="nucleotide sequence ID" value="NZ_JAUSRV010000020.1"/>
</dbReference>
<sequence length="563" mass="59850">MRKTTLYKAVTGMMVAAIAAGCGGGGDSGGFVPVVLPPATGTTPVIPPDAPPQMVSNEERCRAIAAQSLPGTEFTVVEYRPAGDFPVPKQIIPTAETIKSLPDFCRLSVRLTPSNDSDIKVEIWLPGDHWNGRMLGLGNGGFAGFISYESLAAGLRRGYAVAHTDMGTGGATLSFDGSLLRGHPEKWIDWGYRSTHLMTVLSKASAERFYSKPPAKSYFMGCSTGGGQGIHEATRYPDDYDGIISGAPANDRIGTHIGIATYWATMKKLLAPGMPADKMALLSSAVLEACDADDGVKDGLISRPEKCTFNPRVLQCQDAGGANCLTADQVSAVEKLYSPVVDPVTGAVIAPQLEKGSERNWSTGLAIDLSTKPPFGELFSWVLGNDFDFLNFDYSRDRQTVESVLGPIVNATSKDLTKFRDRGGKIIGFNGTMDALIPPAGFEKYLTSVSEATGAGGSFIRFYKAPGMDHCGGGLGPNVFGNDISTPAPLAGDPSRDLLAALERWVETGDAPDRIVATKFKDNNVAPGEIVMTRPLCPFPKIAKYDGIGDPNSEKSFSCQQPD</sequence>
<evidence type="ECO:0000256" key="1">
    <source>
        <dbReference type="ARBA" id="ARBA00006249"/>
    </source>
</evidence>
<evidence type="ECO:0000256" key="7">
    <source>
        <dbReference type="ARBA" id="ARBA00023157"/>
    </source>
</evidence>
<dbReference type="Gene3D" id="3.40.50.1820">
    <property type="entry name" value="alpha/beta hydrolase"/>
    <property type="match status" value="1"/>
</dbReference>
<keyword evidence="6" id="KW-0106">Calcium</keyword>
<name>A0AAW8EQ11_VARPD</name>
<evidence type="ECO:0000256" key="5">
    <source>
        <dbReference type="ARBA" id="ARBA00022801"/>
    </source>
</evidence>
<dbReference type="SUPFAM" id="SSF53474">
    <property type="entry name" value="alpha/beta-Hydrolases"/>
    <property type="match status" value="1"/>
</dbReference>
<protein>
    <submittedName>
        <fullName evidence="9">Feruloyl esterase</fullName>
        <ecNumber evidence="9">3.1.1.73</ecNumber>
    </submittedName>
</protein>
<dbReference type="InterPro" id="IPR011118">
    <property type="entry name" value="Tannase/feruloyl_esterase"/>
</dbReference>
<evidence type="ECO:0000313" key="10">
    <source>
        <dbReference type="Proteomes" id="UP001224845"/>
    </source>
</evidence>
<dbReference type="Proteomes" id="UP001224845">
    <property type="component" value="Unassembled WGS sequence"/>
</dbReference>
<dbReference type="EMBL" id="JAUSRV010000020">
    <property type="protein sequence ID" value="MDP9974908.1"/>
    <property type="molecule type" value="Genomic_DNA"/>
</dbReference>
<dbReference type="EC" id="3.1.1.73" evidence="9"/>
<evidence type="ECO:0000256" key="2">
    <source>
        <dbReference type="ARBA" id="ARBA00022487"/>
    </source>
</evidence>
<dbReference type="PANTHER" id="PTHR33938:SF15">
    <property type="entry name" value="FERULOYL ESTERASE B-RELATED"/>
    <property type="match status" value="1"/>
</dbReference>
<dbReference type="PROSITE" id="PS51257">
    <property type="entry name" value="PROKAR_LIPOPROTEIN"/>
    <property type="match status" value="1"/>
</dbReference>
<evidence type="ECO:0000256" key="8">
    <source>
        <dbReference type="SAM" id="SignalP"/>
    </source>
</evidence>
<dbReference type="InterPro" id="IPR029058">
    <property type="entry name" value="AB_hydrolase_fold"/>
</dbReference>
<dbReference type="Pfam" id="PF07519">
    <property type="entry name" value="Tannase"/>
    <property type="match status" value="2"/>
</dbReference>